<dbReference type="InterPro" id="IPR029063">
    <property type="entry name" value="SAM-dependent_MTases_sf"/>
</dbReference>
<dbReference type="InterPro" id="IPR003682">
    <property type="entry name" value="rRNA_ssu_MeTfrase_G"/>
</dbReference>
<dbReference type="EMBL" id="CP098611">
    <property type="protein sequence ID" value="USR92868.1"/>
    <property type="molecule type" value="Genomic_DNA"/>
</dbReference>
<dbReference type="EC" id="2.1.1.-" evidence="6"/>
<keyword evidence="1 6" id="KW-0963">Cytoplasm</keyword>
<keyword evidence="8" id="KW-1185">Reference proteome</keyword>
<dbReference type="HAMAP" id="MF_00074">
    <property type="entry name" value="16SrRNA_methyltr_G"/>
    <property type="match status" value="1"/>
</dbReference>
<comment type="function">
    <text evidence="6">Specifically methylates the N7 position of a guanine in 16S rRNA.</text>
</comment>
<name>A0ABY5AXR7_9CYAN</name>
<proteinExistence type="inferred from homology"/>
<keyword evidence="5 6" id="KW-0949">S-adenosyl-L-methionine</keyword>
<evidence type="ECO:0000313" key="8">
    <source>
        <dbReference type="Proteomes" id="UP001056708"/>
    </source>
</evidence>
<dbReference type="PIRSF" id="PIRSF003078">
    <property type="entry name" value="GidB"/>
    <property type="match status" value="1"/>
</dbReference>
<sequence length="239" mass="26710">MLEFDFIDDITIPSLPSGMWEGSLPWPVTPGMEAEFQRFYDCVVQGNRRANLTRILEPMDFWEKHLWDSLRGVLPFLCDEMPLSAKPRVVDIGTGGGFPGIPLAIARPDWSLTLLDSTQKKVRFLQGAIAHLGLSQVQAIAGRAETLGALRPYRGSYDLAVLRAVAAPSLCLNYARPWLKPGGWAVLYRGQWRDEEQAELEQGLQGFESVRVDSFVTPQTQATRHSVILRRRASGEDEG</sequence>
<evidence type="ECO:0000256" key="3">
    <source>
        <dbReference type="ARBA" id="ARBA00022603"/>
    </source>
</evidence>
<dbReference type="PANTHER" id="PTHR31760">
    <property type="entry name" value="S-ADENOSYL-L-METHIONINE-DEPENDENT METHYLTRANSFERASES SUPERFAMILY PROTEIN"/>
    <property type="match status" value="1"/>
</dbReference>
<feature type="binding site" evidence="6">
    <location>
        <position position="93"/>
    </location>
    <ligand>
        <name>S-adenosyl-L-methionine</name>
        <dbReference type="ChEBI" id="CHEBI:59789"/>
    </ligand>
</feature>
<feature type="binding site" evidence="6">
    <location>
        <begin position="144"/>
        <end position="145"/>
    </location>
    <ligand>
        <name>S-adenosyl-L-methionine</name>
        <dbReference type="ChEBI" id="CHEBI:59789"/>
    </ligand>
</feature>
<dbReference type="Pfam" id="PF02527">
    <property type="entry name" value="GidB"/>
    <property type="match status" value="1"/>
</dbReference>
<evidence type="ECO:0000256" key="4">
    <source>
        <dbReference type="ARBA" id="ARBA00022679"/>
    </source>
</evidence>
<dbReference type="NCBIfam" id="TIGR00138">
    <property type="entry name" value="rsmG_gidB"/>
    <property type="match status" value="1"/>
</dbReference>
<accession>A0ABY5AXR7</accession>
<keyword evidence="4 6" id="KW-0808">Transferase</keyword>
<protein>
    <recommendedName>
        <fullName evidence="6">Ribosomal RNA small subunit methyltransferase G</fullName>
        <ecNumber evidence="6">2.1.1.-</ecNumber>
    </recommendedName>
    <alternativeName>
        <fullName evidence="6">16S rRNA 7-methylguanosine methyltransferase</fullName>
        <shortName evidence="6">16S rRNA m7G methyltransferase</shortName>
    </alternativeName>
</protein>
<evidence type="ECO:0000256" key="5">
    <source>
        <dbReference type="ARBA" id="ARBA00022691"/>
    </source>
</evidence>
<keyword evidence="2 6" id="KW-0698">rRNA processing</keyword>
<feature type="binding site" evidence="6">
    <location>
        <position position="163"/>
    </location>
    <ligand>
        <name>S-adenosyl-L-methionine</name>
        <dbReference type="ChEBI" id="CHEBI:59789"/>
    </ligand>
</feature>
<evidence type="ECO:0000256" key="1">
    <source>
        <dbReference type="ARBA" id="ARBA00022490"/>
    </source>
</evidence>
<evidence type="ECO:0000256" key="6">
    <source>
        <dbReference type="HAMAP-Rule" id="MF_00074"/>
    </source>
</evidence>
<feature type="binding site" evidence="6">
    <location>
        <begin position="116"/>
        <end position="118"/>
    </location>
    <ligand>
        <name>S-adenosyl-L-methionine</name>
        <dbReference type="ChEBI" id="CHEBI:59789"/>
    </ligand>
</feature>
<dbReference type="Proteomes" id="UP001056708">
    <property type="component" value="Chromosome"/>
</dbReference>
<dbReference type="GO" id="GO:0032259">
    <property type="term" value="P:methylation"/>
    <property type="evidence" value="ECO:0007669"/>
    <property type="project" value="UniProtKB-KW"/>
</dbReference>
<dbReference type="GO" id="GO:0008168">
    <property type="term" value="F:methyltransferase activity"/>
    <property type="evidence" value="ECO:0007669"/>
    <property type="project" value="UniProtKB-KW"/>
</dbReference>
<organism evidence="7 8">
    <name type="scientific">Phormidium yuhuli AB48</name>
    <dbReference type="NCBI Taxonomy" id="2940671"/>
    <lineage>
        <taxon>Bacteria</taxon>
        <taxon>Bacillati</taxon>
        <taxon>Cyanobacteriota</taxon>
        <taxon>Cyanophyceae</taxon>
        <taxon>Oscillatoriophycideae</taxon>
        <taxon>Oscillatoriales</taxon>
        <taxon>Oscillatoriaceae</taxon>
        <taxon>Phormidium</taxon>
        <taxon>Phormidium yuhuli</taxon>
    </lineage>
</organism>
<keyword evidence="3 6" id="KW-0489">Methyltransferase</keyword>
<comment type="similarity">
    <text evidence="6">Belongs to the methyltransferase superfamily. RNA methyltransferase RsmG family.</text>
</comment>
<evidence type="ECO:0000313" key="7">
    <source>
        <dbReference type="EMBL" id="USR92868.1"/>
    </source>
</evidence>
<dbReference type="PANTHER" id="PTHR31760:SF0">
    <property type="entry name" value="S-ADENOSYL-L-METHIONINE-DEPENDENT METHYLTRANSFERASES SUPERFAMILY PROTEIN"/>
    <property type="match status" value="1"/>
</dbReference>
<dbReference type="SUPFAM" id="SSF53335">
    <property type="entry name" value="S-adenosyl-L-methionine-dependent methyltransferases"/>
    <property type="match status" value="1"/>
</dbReference>
<dbReference type="RefSeq" id="WP_252665044.1">
    <property type="nucleotide sequence ID" value="NZ_CP098611.1"/>
</dbReference>
<dbReference type="Gene3D" id="3.40.50.150">
    <property type="entry name" value="Vaccinia Virus protein VP39"/>
    <property type="match status" value="1"/>
</dbReference>
<gene>
    <name evidence="6 7" type="primary">rsmG</name>
    <name evidence="7" type="ORF">NEA10_09185</name>
</gene>
<reference evidence="7" key="1">
    <citation type="submission" date="2022-06" db="EMBL/GenBank/DDBJ databases">
        <title>Genome sequence of Phormidium yuhuli AB48 isolated from an industrial photobioreactor environment.</title>
        <authorList>
            <person name="Qiu Y."/>
            <person name="Noonan A.J.C."/>
            <person name="Dofher K."/>
            <person name="Koch M."/>
            <person name="Kieft B."/>
            <person name="Lin X."/>
            <person name="Ziels R.M."/>
            <person name="Hallam S.J."/>
        </authorList>
    </citation>
    <scope>NUCLEOTIDE SEQUENCE</scope>
    <source>
        <strain evidence="7">AB48</strain>
    </source>
</reference>
<feature type="binding site" evidence="6">
    <location>
        <position position="98"/>
    </location>
    <ligand>
        <name>S-adenosyl-L-methionine</name>
        <dbReference type="ChEBI" id="CHEBI:59789"/>
    </ligand>
</feature>
<dbReference type="CDD" id="cd02440">
    <property type="entry name" value="AdoMet_MTases"/>
    <property type="match status" value="1"/>
</dbReference>
<comment type="subcellular location">
    <subcellularLocation>
        <location evidence="6">Cytoplasm</location>
    </subcellularLocation>
</comment>
<evidence type="ECO:0000256" key="2">
    <source>
        <dbReference type="ARBA" id="ARBA00022552"/>
    </source>
</evidence>